<reference evidence="1" key="1">
    <citation type="submission" date="2021-07" db="EMBL/GenBank/DDBJ databases">
        <authorList>
            <person name="Fernandez M."/>
            <person name="Pereira P."/>
            <person name="Torres Tejerizo G.A."/>
            <person name="Gonzalez P."/>
            <person name="Agostini E."/>
        </authorList>
    </citation>
    <scope>NUCLEOTIDE SEQUENCE</scope>
    <source>
        <strain evidence="1">SFC 500-1A</strain>
    </source>
</reference>
<accession>A0A8X8GD43</accession>
<dbReference type="RefSeq" id="WP_234623389.1">
    <property type="nucleotide sequence ID" value="NZ_JAHWXT010000003.1"/>
</dbReference>
<evidence type="ECO:0000313" key="1">
    <source>
        <dbReference type="EMBL" id="MCF0264974.1"/>
    </source>
</evidence>
<comment type="caution">
    <text evidence="1">The sequence shown here is derived from an EMBL/GenBank/DDBJ whole genome shotgun (WGS) entry which is preliminary data.</text>
</comment>
<protein>
    <submittedName>
        <fullName evidence="1">Uncharacterized protein</fullName>
    </submittedName>
</protein>
<name>A0A8X8GD43_ACIGI</name>
<proteinExistence type="predicted"/>
<organism evidence="1 2">
    <name type="scientific">Acinetobacter guillouiae</name>
    <name type="common">Acinetobacter genomosp. 11</name>
    <dbReference type="NCBI Taxonomy" id="106649"/>
    <lineage>
        <taxon>Bacteria</taxon>
        <taxon>Pseudomonadati</taxon>
        <taxon>Pseudomonadota</taxon>
        <taxon>Gammaproteobacteria</taxon>
        <taxon>Moraxellales</taxon>
        <taxon>Moraxellaceae</taxon>
        <taxon>Acinetobacter</taxon>
    </lineage>
</organism>
<gene>
    <name evidence="1" type="ORF">KW868_10985</name>
</gene>
<dbReference type="Proteomes" id="UP000887320">
    <property type="component" value="Unassembled WGS sequence"/>
</dbReference>
<dbReference type="AlphaFoldDB" id="A0A8X8GD43"/>
<sequence>MTFSLLLEQFQNLPFGTDAFKQLKINCESQIAHSEADFEKTAIFMIYGFAKNYVLLYEDQAITAEFAAKAKNQLLGYMQQLDTAIQTQDRATILNHLDQVTAHYMQSSRIF</sequence>
<dbReference type="EMBL" id="JAHWXT010000003">
    <property type="protein sequence ID" value="MCF0264974.1"/>
    <property type="molecule type" value="Genomic_DNA"/>
</dbReference>
<evidence type="ECO:0000313" key="2">
    <source>
        <dbReference type="Proteomes" id="UP000887320"/>
    </source>
</evidence>